<dbReference type="Pfam" id="PF02844">
    <property type="entry name" value="GARS_N"/>
    <property type="match status" value="1"/>
</dbReference>
<keyword evidence="6" id="KW-0479">Metal-binding</keyword>
<dbReference type="FunFam" id="3.40.50.20:FF:000006">
    <property type="entry name" value="Phosphoribosylamine--glycine ligase, chloroplastic"/>
    <property type="match status" value="1"/>
</dbReference>
<dbReference type="InterPro" id="IPR037123">
    <property type="entry name" value="PRibGlycinamide_synth_C_sf"/>
</dbReference>
<comment type="similarity">
    <text evidence="11 14">Belongs to the GARS family.</text>
</comment>
<dbReference type="GO" id="GO:0004637">
    <property type="term" value="F:phosphoribosylamine-glycine ligase activity"/>
    <property type="evidence" value="ECO:0007669"/>
    <property type="project" value="UniProtKB-UniRule"/>
</dbReference>
<evidence type="ECO:0000256" key="3">
    <source>
        <dbReference type="ARBA" id="ARBA00005174"/>
    </source>
</evidence>
<reference evidence="17 18" key="1">
    <citation type="submission" date="2016-06" db="EMBL/GenBank/DDBJ databases">
        <title>Domibacillus iocasae genome sequencing.</title>
        <authorList>
            <person name="Verma A."/>
            <person name="Pal Y."/>
            <person name="Ojha A.K."/>
            <person name="Krishnamurthi S."/>
        </authorList>
    </citation>
    <scope>NUCLEOTIDE SEQUENCE [LARGE SCALE GENOMIC DNA]</scope>
    <source>
        <strain evidence="17 18">DSM 29979</strain>
    </source>
</reference>
<dbReference type="InterPro" id="IPR020560">
    <property type="entry name" value="PRibGlycinamide_synth_C-dom"/>
</dbReference>
<evidence type="ECO:0000256" key="15">
    <source>
        <dbReference type="PROSITE-ProRule" id="PRU00409"/>
    </source>
</evidence>
<dbReference type="RefSeq" id="WP_069938190.1">
    <property type="nucleotide sequence ID" value="NZ_MAMP01000020.1"/>
</dbReference>
<comment type="pathway">
    <text evidence="3 14">Purine metabolism; IMP biosynthesis via de novo pathway; N(1)-(5-phospho-D-ribosyl)glycinamide from 5-phospho-alpha-D-ribose 1-diphosphate: step 2/2.</text>
</comment>
<dbReference type="SUPFAM" id="SSF52440">
    <property type="entry name" value="PreATP-grasp domain"/>
    <property type="match status" value="1"/>
</dbReference>
<evidence type="ECO:0000256" key="11">
    <source>
        <dbReference type="ARBA" id="ARBA00038345"/>
    </source>
</evidence>
<dbReference type="EC" id="6.3.4.13" evidence="4 14"/>
<dbReference type="UniPathway" id="UPA00074">
    <property type="reaction ID" value="UER00125"/>
</dbReference>
<dbReference type="FunFam" id="3.30.470.20:FF:000018">
    <property type="entry name" value="Trifunctional purine biosynthetic protein adenosine-3"/>
    <property type="match status" value="1"/>
</dbReference>
<feature type="domain" description="ATP-grasp" evidence="16">
    <location>
        <begin position="107"/>
        <end position="313"/>
    </location>
</feature>
<dbReference type="PANTHER" id="PTHR43472">
    <property type="entry name" value="PHOSPHORIBOSYLAMINE--GLYCINE LIGASE"/>
    <property type="match status" value="1"/>
</dbReference>
<evidence type="ECO:0000256" key="1">
    <source>
        <dbReference type="ARBA" id="ARBA00001936"/>
    </source>
</evidence>
<dbReference type="Gene3D" id="3.30.470.20">
    <property type="entry name" value="ATP-grasp fold, B domain"/>
    <property type="match status" value="1"/>
</dbReference>
<gene>
    <name evidence="14" type="primary">purD</name>
    <name evidence="17" type="ORF">BA724_04685</name>
</gene>
<dbReference type="Gene3D" id="3.90.600.10">
    <property type="entry name" value="Phosphoribosylglycinamide synthetase, C-terminal domain"/>
    <property type="match status" value="1"/>
</dbReference>
<dbReference type="EMBL" id="MAMP01000020">
    <property type="protein sequence ID" value="OES45309.1"/>
    <property type="molecule type" value="Genomic_DNA"/>
</dbReference>
<dbReference type="AlphaFoldDB" id="A0A1E7DQI4"/>
<evidence type="ECO:0000256" key="12">
    <source>
        <dbReference type="ARBA" id="ARBA00042242"/>
    </source>
</evidence>
<dbReference type="NCBIfam" id="TIGR00877">
    <property type="entry name" value="purD"/>
    <property type="match status" value="1"/>
</dbReference>
<dbReference type="FunFam" id="3.30.1490.20:FF:000006">
    <property type="entry name" value="phosphoribosylamine--glycine ligase, chloroplastic-like"/>
    <property type="match status" value="1"/>
</dbReference>
<evidence type="ECO:0000256" key="10">
    <source>
        <dbReference type="ARBA" id="ARBA00023211"/>
    </source>
</evidence>
<keyword evidence="18" id="KW-1185">Reference proteome</keyword>
<dbReference type="InterPro" id="IPR000115">
    <property type="entry name" value="PRibGlycinamide_synth"/>
</dbReference>
<dbReference type="InterPro" id="IPR016185">
    <property type="entry name" value="PreATP-grasp_dom_sf"/>
</dbReference>
<sequence>MNVLVVGRGGREHAICKKVAESPLVETVFCAPGNAGISRDASIVDIDEMNFADIASFAKEQNVGLVIVGPENPLSAGITDYLEQAGLKVFGPKQNAAILEGSKSFSKMMMEKYNIPTARYQSFEDYDAAKAYIEKEGAPIVLKADGLAAGKGVTVAMTMDEALASLDDMMLDKKFGDASARVVVEQFLQGEEYSLMAFVHGENVYPMEAAQDHKRAFDNDEGPNTGGMGAYSPVPHISQAINDQSVEEIIRPIAKGMVAEGRSFTGIIFAGLMLTEEGPKTIEFNARFGDPETQVVLPRLENDLVQVMLDVLDGKDPELTWKDESVLGIVLAAKGYPEAYEKGNELKGLEAIDAGSVIHAGTYSDADVLRANGGRVLLVTGIGSNPAEAQQKAYEKMQHVDTEHFFFRSDIGSRAIAKAGL</sequence>
<keyword evidence="10" id="KW-0464">Manganese</keyword>
<dbReference type="GO" id="GO:0009113">
    <property type="term" value="P:purine nucleobase biosynthetic process"/>
    <property type="evidence" value="ECO:0007669"/>
    <property type="project" value="InterPro"/>
</dbReference>
<keyword evidence="8 14" id="KW-0658">Purine biosynthesis</keyword>
<comment type="caution">
    <text evidence="17">The sequence shown here is derived from an EMBL/GenBank/DDBJ whole genome shotgun (WGS) entry which is preliminary data.</text>
</comment>
<comment type="catalytic activity">
    <reaction evidence="14">
        <text>5-phospho-beta-D-ribosylamine + glycine + ATP = N(1)-(5-phospho-beta-D-ribosyl)glycinamide + ADP + phosphate + H(+)</text>
        <dbReference type="Rhea" id="RHEA:17453"/>
        <dbReference type="ChEBI" id="CHEBI:15378"/>
        <dbReference type="ChEBI" id="CHEBI:30616"/>
        <dbReference type="ChEBI" id="CHEBI:43474"/>
        <dbReference type="ChEBI" id="CHEBI:57305"/>
        <dbReference type="ChEBI" id="CHEBI:58681"/>
        <dbReference type="ChEBI" id="CHEBI:143788"/>
        <dbReference type="ChEBI" id="CHEBI:456216"/>
        <dbReference type="EC" id="6.3.4.13"/>
    </reaction>
</comment>
<dbReference type="Proteomes" id="UP000095658">
    <property type="component" value="Unassembled WGS sequence"/>
</dbReference>
<dbReference type="SMART" id="SM01209">
    <property type="entry name" value="GARS_A"/>
    <property type="match status" value="1"/>
</dbReference>
<evidence type="ECO:0000313" key="17">
    <source>
        <dbReference type="EMBL" id="OES45309.1"/>
    </source>
</evidence>
<protein>
    <recommendedName>
        <fullName evidence="4 14">Phosphoribosylamine--glycine ligase</fullName>
        <ecNumber evidence="4 14">6.3.4.13</ecNumber>
    </recommendedName>
    <alternativeName>
        <fullName evidence="14">GARS</fullName>
    </alternativeName>
    <alternativeName>
        <fullName evidence="12 14">Glycinamide ribonucleotide synthetase</fullName>
    </alternativeName>
    <alternativeName>
        <fullName evidence="13 14">Phosphoribosylglycinamide synthetase</fullName>
    </alternativeName>
</protein>
<dbReference type="Pfam" id="PF02843">
    <property type="entry name" value="GARS_C"/>
    <property type="match status" value="1"/>
</dbReference>
<evidence type="ECO:0000256" key="9">
    <source>
        <dbReference type="ARBA" id="ARBA00022840"/>
    </source>
</evidence>
<dbReference type="InterPro" id="IPR020561">
    <property type="entry name" value="PRibGlycinamid_synth_ATP-grasp"/>
</dbReference>
<dbReference type="InterPro" id="IPR020562">
    <property type="entry name" value="PRibGlycinamide_synth_N"/>
</dbReference>
<evidence type="ECO:0000256" key="13">
    <source>
        <dbReference type="ARBA" id="ARBA00042864"/>
    </source>
</evidence>
<comment type="cofactor">
    <cofactor evidence="1">
        <name>Mn(2+)</name>
        <dbReference type="ChEBI" id="CHEBI:29035"/>
    </cofactor>
</comment>
<evidence type="ECO:0000256" key="14">
    <source>
        <dbReference type="HAMAP-Rule" id="MF_00138"/>
    </source>
</evidence>
<name>A0A1E7DQI4_9BACI</name>
<dbReference type="InterPro" id="IPR011054">
    <property type="entry name" value="Rudment_hybrid_motif"/>
</dbReference>
<dbReference type="Gene3D" id="3.30.1490.20">
    <property type="entry name" value="ATP-grasp fold, A domain"/>
    <property type="match status" value="1"/>
</dbReference>
<evidence type="ECO:0000256" key="7">
    <source>
        <dbReference type="ARBA" id="ARBA00022741"/>
    </source>
</evidence>
<dbReference type="SUPFAM" id="SSF51246">
    <property type="entry name" value="Rudiment single hybrid motif"/>
    <property type="match status" value="1"/>
</dbReference>
<dbReference type="SMART" id="SM01210">
    <property type="entry name" value="GARS_C"/>
    <property type="match status" value="1"/>
</dbReference>
<dbReference type="SUPFAM" id="SSF56059">
    <property type="entry name" value="Glutathione synthetase ATP-binding domain-like"/>
    <property type="match status" value="1"/>
</dbReference>
<dbReference type="InterPro" id="IPR011761">
    <property type="entry name" value="ATP-grasp"/>
</dbReference>
<keyword evidence="9 15" id="KW-0067">ATP-binding</keyword>
<accession>A0A1E7DQI4</accession>
<evidence type="ECO:0000259" key="16">
    <source>
        <dbReference type="PROSITE" id="PS50975"/>
    </source>
</evidence>
<dbReference type="GO" id="GO:0046872">
    <property type="term" value="F:metal ion binding"/>
    <property type="evidence" value="ECO:0007669"/>
    <property type="project" value="UniProtKB-KW"/>
</dbReference>
<proteinExistence type="inferred from homology"/>
<keyword evidence="5 14" id="KW-0436">Ligase</keyword>
<dbReference type="PANTHER" id="PTHR43472:SF1">
    <property type="entry name" value="PHOSPHORIBOSYLAMINE--GLYCINE LIGASE, CHLOROPLASTIC"/>
    <property type="match status" value="1"/>
</dbReference>
<evidence type="ECO:0000256" key="5">
    <source>
        <dbReference type="ARBA" id="ARBA00022598"/>
    </source>
</evidence>
<evidence type="ECO:0000256" key="2">
    <source>
        <dbReference type="ARBA" id="ARBA00001946"/>
    </source>
</evidence>
<comment type="cofactor">
    <cofactor evidence="2">
        <name>Mg(2+)</name>
        <dbReference type="ChEBI" id="CHEBI:18420"/>
    </cofactor>
</comment>
<evidence type="ECO:0000313" key="18">
    <source>
        <dbReference type="Proteomes" id="UP000095658"/>
    </source>
</evidence>
<dbReference type="Pfam" id="PF01071">
    <property type="entry name" value="GARS_A"/>
    <property type="match status" value="1"/>
</dbReference>
<dbReference type="HAMAP" id="MF_00138">
    <property type="entry name" value="GARS"/>
    <property type="match status" value="1"/>
</dbReference>
<dbReference type="OrthoDB" id="9807240at2"/>
<dbReference type="PROSITE" id="PS50975">
    <property type="entry name" value="ATP_GRASP"/>
    <property type="match status" value="1"/>
</dbReference>
<evidence type="ECO:0000256" key="8">
    <source>
        <dbReference type="ARBA" id="ARBA00022755"/>
    </source>
</evidence>
<evidence type="ECO:0000256" key="4">
    <source>
        <dbReference type="ARBA" id="ARBA00013255"/>
    </source>
</evidence>
<dbReference type="GO" id="GO:0005524">
    <property type="term" value="F:ATP binding"/>
    <property type="evidence" value="ECO:0007669"/>
    <property type="project" value="UniProtKB-UniRule"/>
</dbReference>
<organism evidence="17 18">
    <name type="scientific">Domibacillus iocasae</name>
    <dbReference type="NCBI Taxonomy" id="1714016"/>
    <lineage>
        <taxon>Bacteria</taxon>
        <taxon>Bacillati</taxon>
        <taxon>Bacillota</taxon>
        <taxon>Bacilli</taxon>
        <taxon>Bacillales</taxon>
        <taxon>Bacillaceae</taxon>
        <taxon>Domibacillus</taxon>
    </lineage>
</organism>
<dbReference type="InterPro" id="IPR013815">
    <property type="entry name" value="ATP_grasp_subdomain_1"/>
</dbReference>
<dbReference type="PROSITE" id="PS00184">
    <property type="entry name" value="GARS"/>
    <property type="match status" value="1"/>
</dbReference>
<keyword evidence="7 15" id="KW-0547">Nucleotide-binding</keyword>
<dbReference type="STRING" id="1714016.BA724_04685"/>
<dbReference type="InterPro" id="IPR020559">
    <property type="entry name" value="PRibGlycinamide_synth_CS"/>
</dbReference>
<dbReference type="GO" id="GO:0006189">
    <property type="term" value="P:'de novo' IMP biosynthetic process"/>
    <property type="evidence" value="ECO:0007669"/>
    <property type="project" value="UniProtKB-UniRule"/>
</dbReference>
<evidence type="ECO:0000256" key="6">
    <source>
        <dbReference type="ARBA" id="ARBA00022723"/>
    </source>
</evidence>
<dbReference type="Gene3D" id="3.40.50.20">
    <property type="match status" value="1"/>
</dbReference>